<keyword evidence="2" id="KW-1185">Reference proteome</keyword>
<evidence type="ECO:0000313" key="1">
    <source>
        <dbReference type="EMBL" id="QBQ78900.1"/>
    </source>
</evidence>
<gene>
    <name evidence="1" type="ORF">KWBSE43_00072</name>
</gene>
<protein>
    <submittedName>
        <fullName evidence="1">Uncharacterized protein</fullName>
    </submittedName>
</protein>
<dbReference type="EMBL" id="MK373783">
    <property type="protein sequence ID" value="QBQ78900.1"/>
    <property type="molecule type" value="Genomic_DNA"/>
</dbReference>
<accession>A0A482N0P6</accession>
<reference evidence="1 2" key="1">
    <citation type="submission" date="2019-01" db="EMBL/GenBank/DDBJ databases">
        <title>Still something new to discover - new insights into E. coli phage diversity and taxonomy.</title>
        <authorList>
            <person name="Korf I.H.E."/>
            <person name="Adriaennsens E."/>
            <person name="Dreiseikelmann B."/>
            <person name="Kropinski A."/>
            <person name="Nimtz M."/>
            <person name="Meier-Kolthoff J.P."/>
            <person name="Rohde M."/>
            <person name="van Raaij M."/>
            <person name="Wittmann J."/>
        </authorList>
    </citation>
    <scope>NUCLEOTIDE SEQUENCE [LARGE SCALE GENOMIC DNA]</scope>
</reference>
<name>A0A482N0P6_9CAUD</name>
<proteinExistence type="predicted"/>
<organism evidence="1 2">
    <name type="scientific">Escherichia phage vB_EcoM_KWBSE43-6</name>
    <dbReference type="NCBI Taxonomy" id="2508194"/>
    <lineage>
        <taxon>Viruses</taxon>
        <taxon>Duplodnaviria</taxon>
        <taxon>Heunggongvirae</taxon>
        <taxon>Uroviricota</taxon>
        <taxon>Caudoviricetes</taxon>
        <taxon>Pantevenvirales</taxon>
        <taxon>Ackermannviridae</taxon>
        <taxon>Taipeivirus</taxon>
        <taxon>Taipeivirus KWBSE436</taxon>
    </lineage>
</organism>
<sequence length="66" mass="7449">MVVSGYSLELYCDCYACENATPVFGTNKPWTYAGETYAECAKEARKDGWYISRDKQKCIAPGHDRS</sequence>
<dbReference type="Proteomes" id="UP000300764">
    <property type="component" value="Segment"/>
</dbReference>
<evidence type="ECO:0000313" key="2">
    <source>
        <dbReference type="Proteomes" id="UP000300764"/>
    </source>
</evidence>